<comment type="caution">
    <text evidence="2">The sequence shown here is derived from an EMBL/GenBank/DDBJ whole genome shotgun (WGS) entry which is preliminary data.</text>
</comment>
<dbReference type="Pfam" id="PF12728">
    <property type="entry name" value="HTH_17"/>
    <property type="match status" value="1"/>
</dbReference>
<evidence type="ECO:0000313" key="3">
    <source>
        <dbReference type="Proteomes" id="UP001224644"/>
    </source>
</evidence>
<dbReference type="Proteomes" id="UP001224644">
    <property type="component" value="Unassembled WGS sequence"/>
</dbReference>
<gene>
    <name evidence="2" type="ORF">QWZ12_11970</name>
</gene>
<accession>A0ABT8BHP1</accession>
<keyword evidence="3" id="KW-1185">Reference proteome</keyword>
<proteinExistence type="predicted"/>
<reference evidence="3" key="1">
    <citation type="journal article" date="2019" name="Int. J. Syst. Evol. Microbiol.">
        <title>The Global Catalogue of Microorganisms (GCM) 10K type strain sequencing project: providing services to taxonomists for standard genome sequencing and annotation.</title>
        <authorList>
            <consortium name="The Broad Institute Genomics Platform"/>
            <consortium name="The Broad Institute Genome Sequencing Center for Infectious Disease"/>
            <person name="Wu L."/>
            <person name="Ma J."/>
        </authorList>
    </citation>
    <scope>NUCLEOTIDE SEQUENCE [LARGE SCALE GENOMIC DNA]</scope>
    <source>
        <strain evidence="3">CECT 7069</strain>
    </source>
</reference>
<organism evidence="2 3">
    <name type="scientific">Methylobacterium adhaesivum</name>
    <dbReference type="NCBI Taxonomy" id="333297"/>
    <lineage>
        <taxon>Bacteria</taxon>
        <taxon>Pseudomonadati</taxon>
        <taxon>Pseudomonadota</taxon>
        <taxon>Alphaproteobacteria</taxon>
        <taxon>Hyphomicrobiales</taxon>
        <taxon>Methylobacteriaceae</taxon>
        <taxon>Methylobacterium</taxon>
    </lineage>
</organism>
<sequence length="71" mass="7790">MPSIKTARNSEFFPAPAALCIEAGAEYLGVSRSSVWRRIKDGTLPCVRLKGRTLLHRDDLDAVLARHVQGA</sequence>
<evidence type="ECO:0000259" key="1">
    <source>
        <dbReference type="Pfam" id="PF12728"/>
    </source>
</evidence>
<evidence type="ECO:0000313" key="2">
    <source>
        <dbReference type="EMBL" id="MDN3591329.1"/>
    </source>
</evidence>
<dbReference type="InterPro" id="IPR041657">
    <property type="entry name" value="HTH_17"/>
</dbReference>
<feature type="domain" description="Helix-turn-helix" evidence="1">
    <location>
        <begin position="23"/>
        <end position="67"/>
    </location>
</feature>
<dbReference type="InterPro" id="IPR010093">
    <property type="entry name" value="SinI_DNA-bd"/>
</dbReference>
<dbReference type="EMBL" id="JAUFPX010000008">
    <property type="protein sequence ID" value="MDN3591329.1"/>
    <property type="molecule type" value="Genomic_DNA"/>
</dbReference>
<dbReference type="RefSeq" id="WP_238223170.1">
    <property type="nucleotide sequence ID" value="NZ_BPQD01000004.1"/>
</dbReference>
<name>A0ABT8BHP1_9HYPH</name>
<dbReference type="NCBIfam" id="TIGR01764">
    <property type="entry name" value="excise"/>
    <property type="match status" value="1"/>
</dbReference>
<protein>
    <submittedName>
        <fullName evidence="2">Helix-turn-helix domain-containing protein</fullName>
    </submittedName>
</protein>